<dbReference type="EMBL" id="JPOX01000002">
    <property type="protein sequence ID" value="KFX52781.1"/>
    <property type="molecule type" value="Genomic_DNA"/>
</dbReference>
<evidence type="ECO:0000256" key="1">
    <source>
        <dbReference type="ARBA" id="ARBA00006049"/>
    </source>
</evidence>
<dbReference type="eggNOG" id="ENOG502SIT5">
    <property type="taxonomic scope" value="Eukaryota"/>
</dbReference>
<keyword evidence="3" id="KW-0479">Metal-binding</keyword>
<dbReference type="HOGENOM" id="CLU_021599_4_0_1"/>
<evidence type="ECO:0000256" key="3">
    <source>
        <dbReference type="ARBA" id="ARBA00022723"/>
    </source>
</evidence>
<protein>
    <recommendedName>
        <fullName evidence="7">Calcium-binding protein NCS-1</fullName>
    </recommendedName>
</protein>
<dbReference type="PANTHER" id="PTHR23055:SF178">
    <property type="entry name" value="NEUROCALCIN HOMOLOG"/>
    <property type="match status" value="1"/>
</dbReference>
<dbReference type="PROSITE" id="PS00018">
    <property type="entry name" value="EF_HAND_1"/>
    <property type="match status" value="3"/>
</dbReference>
<dbReference type="GO" id="GO:0008047">
    <property type="term" value="F:enzyme activator activity"/>
    <property type="evidence" value="ECO:0007669"/>
    <property type="project" value="UniProtKB-ARBA"/>
</dbReference>
<dbReference type="Gene3D" id="1.10.238.10">
    <property type="entry name" value="EF-hand"/>
    <property type="match status" value="1"/>
</dbReference>
<organism evidence="10">
    <name type="scientific">Talaromyces marneffei PM1</name>
    <dbReference type="NCBI Taxonomy" id="1077442"/>
    <lineage>
        <taxon>Eukaryota</taxon>
        <taxon>Fungi</taxon>
        <taxon>Dikarya</taxon>
        <taxon>Ascomycota</taxon>
        <taxon>Pezizomycotina</taxon>
        <taxon>Eurotiomycetes</taxon>
        <taxon>Eurotiomycetidae</taxon>
        <taxon>Eurotiales</taxon>
        <taxon>Trichocomaceae</taxon>
        <taxon>Talaromyces</taxon>
        <taxon>Talaromyces sect. Talaromyces</taxon>
    </lineage>
</organism>
<feature type="domain" description="EF-hand" evidence="9">
    <location>
        <begin position="96"/>
        <end position="131"/>
    </location>
</feature>
<keyword evidence="6" id="KW-0449">Lipoprotein</keyword>
<accession>A0A093W1N4</accession>
<feature type="region of interest" description="Disordered" evidence="8">
    <location>
        <begin position="217"/>
        <end position="270"/>
    </location>
</feature>
<feature type="compositionally biased region" description="Basic residues" evidence="8">
    <location>
        <begin position="239"/>
        <end position="249"/>
    </location>
</feature>
<keyword evidence="4" id="KW-0677">Repeat</keyword>
<evidence type="ECO:0000256" key="5">
    <source>
        <dbReference type="ARBA" id="ARBA00022837"/>
    </source>
</evidence>
<feature type="domain" description="EF-hand" evidence="9">
    <location>
        <begin position="144"/>
        <end position="179"/>
    </location>
</feature>
<evidence type="ECO:0000256" key="4">
    <source>
        <dbReference type="ARBA" id="ARBA00022737"/>
    </source>
</evidence>
<dbReference type="InterPro" id="IPR018247">
    <property type="entry name" value="EF_Hand_1_Ca_BS"/>
</dbReference>
<dbReference type="GO" id="GO:0005829">
    <property type="term" value="C:cytosol"/>
    <property type="evidence" value="ECO:0007669"/>
    <property type="project" value="TreeGrafter"/>
</dbReference>
<dbReference type="PROSITE" id="PS50222">
    <property type="entry name" value="EF_HAND_2"/>
    <property type="match status" value="3"/>
</dbReference>
<dbReference type="SUPFAM" id="SSF47473">
    <property type="entry name" value="EF-hand"/>
    <property type="match status" value="1"/>
</dbReference>
<dbReference type="SMART" id="SM00054">
    <property type="entry name" value="EFh"/>
    <property type="match status" value="3"/>
</dbReference>
<proteinExistence type="inferred from homology"/>
<comment type="similarity">
    <text evidence="1">Belongs to the recoverin family.</text>
</comment>
<evidence type="ECO:0000256" key="7">
    <source>
        <dbReference type="ARBA" id="ARBA00071944"/>
    </source>
</evidence>
<evidence type="ECO:0000256" key="8">
    <source>
        <dbReference type="SAM" id="MobiDB-lite"/>
    </source>
</evidence>
<evidence type="ECO:0000256" key="2">
    <source>
        <dbReference type="ARBA" id="ARBA00022707"/>
    </source>
</evidence>
<dbReference type="Pfam" id="PF13499">
    <property type="entry name" value="EF-hand_7"/>
    <property type="match status" value="1"/>
</dbReference>
<gene>
    <name evidence="10" type="ORF">GQ26_0021860</name>
</gene>
<dbReference type="PANTHER" id="PTHR23055">
    <property type="entry name" value="CALCIUM BINDING PROTEINS"/>
    <property type="match status" value="1"/>
</dbReference>
<dbReference type="AlphaFoldDB" id="A0A093W1N4"/>
<dbReference type="GO" id="GO:0016020">
    <property type="term" value="C:membrane"/>
    <property type="evidence" value="ECO:0007669"/>
    <property type="project" value="TreeGrafter"/>
</dbReference>
<reference evidence="10" key="1">
    <citation type="journal article" date="2014" name="PLoS Genet.">
        <title>Signature Gene Expression Reveals Novel Clues to the Molecular Mechanisms of Dimorphic Transition in Penicillium marneffei.</title>
        <authorList>
            <person name="Yang E."/>
            <person name="Wang G."/>
            <person name="Cai J."/>
            <person name="Woo P.C."/>
            <person name="Lau S.K."/>
            <person name="Yuen K.-Y."/>
            <person name="Chow W.-N."/>
            <person name="Lin X."/>
        </authorList>
    </citation>
    <scope>NUCLEOTIDE SEQUENCE [LARGE SCALE GENOMIC DNA]</scope>
    <source>
        <strain evidence="10">PM1</strain>
    </source>
</reference>
<keyword evidence="2" id="KW-0519">Myristate</keyword>
<comment type="caution">
    <text evidence="10">The sequence shown here is derived from an EMBL/GenBank/DDBJ whole genome shotgun (WGS) entry which is preliminary data.</text>
</comment>
<dbReference type="PRINTS" id="PR00450">
    <property type="entry name" value="RECOVERIN"/>
</dbReference>
<name>A0A093W1N4_TALMA</name>
<feature type="compositionally biased region" description="Basic and acidic residues" evidence="8">
    <location>
        <begin position="227"/>
        <end position="238"/>
    </location>
</feature>
<evidence type="ECO:0000259" key="9">
    <source>
        <dbReference type="PROSITE" id="PS50222"/>
    </source>
</evidence>
<dbReference type="Pfam" id="PF00036">
    <property type="entry name" value="EF-hand_1"/>
    <property type="match status" value="1"/>
</dbReference>
<evidence type="ECO:0000313" key="10">
    <source>
        <dbReference type="EMBL" id="KFX52781.1"/>
    </source>
</evidence>
<sequence>MGQKQSKLSPQQLDELVKATHFDKKELQQWYKGFLKDCPSGHLNKEEFQKIYRQFFPFGDPSPFANYVFRVFDSDNSGTIDFKEFICALSVTSRGKMEDKLDWAFQLYDIDGDGKISYDEMLAIVEAIYKMVGSMVKLPEDEDTPEKRVKKIFGMMDKDENGSLDMEEFKEGSKRDETIVSALSLRVSLNEYPGALSALSDGVGVMALLREIPDRPSNKIMSAHATTTEDRNKENEKGKKVKNRSRKQPRTTNPKKQTHGHPDHDDTTTIADACQNEDDKNHHLVLDQILTPSLAARTTSAQHIQIFVDYIMVAWPCLFKCTEKTTQVSWVAYAVSRGAGDDSNAFDLGLRSMTYSFMGASARDQKLVNAGRQLYGKSLRCLASNLSRLQNVSPTKRGYVDEAVLAGAVLLSVYEMHHGASAEAWLYHHAGIIEMMRMRGAEAHVITVFGGAIYLAYRGFFITASLLKGEACLLEQREWQAISERIEVENARRPDSSVFTEITERAFREMVKLPGMLKRVRELWEMPPVNQFLLRPQLKQELAALRAALRGLHAELGITVATHGGPDTPTAIAGQKKDMFVGPVLYRFFDGFTALAIRGIRTGIILVNHLLLLLTPEMNVRQMLHEEIQTLSRDDGLTTHSLVATEARPSPFFMMDTTKRPFPIRIESLMNPRFRQGPNTAWTDGIATSYGMLGVRIHVDYD</sequence>
<dbReference type="InterPro" id="IPR002048">
    <property type="entry name" value="EF_hand_dom"/>
</dbReference>
<dbReference type="GO" id="GO:0005509">
    <property type="term" value="F:calcium ion binding"/>
    <property type="evidence" value="ECO:0007669"/>
    <property type="project" value="InterPro"/>
</dbReference>
<feature type="domain" description="EF-hand" evidence="9">
    <location>
        <begin position="60"/>
        <end position="95"/>
    </location>
</feature>
<dbReference type="InterPro" id="IPR028846">
    <property type="entry name" value="Recoverin"/>
</dbReference>
<evidence type="ECO:0000256" key="6">
    <source>
        <dbReference type="ARBA" id="ARBA00023288"/>
    </source>
</evidence>
<dbReference type="FunFam" id="1.10.238.10:FF:000009">
    <property type="entry name" value="Visinin-like protein 1"/>
    <property type="match status" value="1"/>
</dbReference>
<dbReference type="CDD" id="cd00051">
    <property type="entry name" value="EFh"/>
    <property type="match status" value="3"/>
</dbReference>
<keyword evidence="5" id="KW-0106">Calcium</keyword>
<dbReference type="InterPro" id="IPR011992">
    <property type="entry name" value="EF-hand-dom_pair"/>
</dbReference>